<proteinExistence type="predicted"/>
<evidence type="ECO:0008006" key="3">
    <source>
        <dbReference type="Google" id="ProtNLM"/>
    </source>
</evidence>
<dbReference type="SUPFAM" id="SSF56281">
    <property type="entry name" value="Metallo-hydrolase/oxidoreductase"/>
    <property type="match status" value="1"/>
</dbReference>
<dbReference type="Gene3D" id="3.60.15.10">
    <property type="entry name" value="Ribonuclease Z/Hydroxyacylglutathione hydrolase-like"/>
    <property type="match status" value="1"/>
</dbReference>
<sequence length="223" mass="25652">MADSEIVIREVTKGVWTFSRPFTLFNRLAVGGRSTAIKLENGKVWILASTPLTEQTREKLQELGDVRYIVAGNHFHNIFLKDYKIAYPSAIVIGPEELNEKKKHEGWQLDSIFSVVEPRPKLDFEDEIEHCFFSGYKNKDTAYYHRASKTVVAADLLFNLPSTEQYALAESPAPYFPFISSFSPYGWIMQVFVWSKEVDKAAMQRDVQRVASWDFEKFIPCHG</sequence>
<organism evidence="1 2">
    <name type="scientific">Hermanssonia centrifuga</name>
    <dbReference type="NCBI Taxonomy" id="98765"/>
    <lineage>
        <taxon>Eukaryota</taxon>
        <taxon>Fungi</taxon>
        <taxon>Dikarya</taxon>
        <taxon>Basidiomycota</taxon>
        <taxon>Agaricomycotina</taxon>
        <taxon>Agaricomycetes</taxon>
        <taxon>Polyporales</taxon>
        <taxon>Meruliaceae</taxon>
        <taxon>Hermanssonia</taxon>
    </lineage>
</organism>
<evidence type="ECO:0000313" key="2">
    <source>
        <dbReference type="Proteomes" id="UP000186601"/>
    </source>
</evidence>
<feature type="non-terminal residue" evidence="1">
    <location>
        <position position="223"/>
    </location>
</feature>
<accession>A0A2R6P242</accession>
<dbReference type="OrthoDB" id="421671at2759"/>
<comment type="caution">
    <text evidence="1">The sequence shown here is derived from an EMBL/GenBank/DDBJ whole genome shotgun (WGS) entry which is preliminary data.</text>
</comment>
<gene>
    <name evidence="1" type="ORF">PHLCEN_2v5544</name>
</gene>
<evidence type="ECO:0000313" key="1">
    <source>
        <dbReference type="EMBL" id="PSR84032.1"/>
    </source>
</evidence>
<protein>
    <recommendedName>
        <fullName evidence="3">DUF4336 domain-containing protein</fullName>
    </recommendedName>
</protein>
<dbReference type="Pfam" id="PF14234">
    <property type="entry name" value="DUF4336"/>
    <property type="match status" value="1"/>
</dbReference>
<dbReference type="InterPro" id="IPR025638">
    <property type="entry name" value="DUF4336"/>
</dbReference>
<name>A0A2R6P242_9APHY</name>
<dbReference type="EMBL" id="MLYV02000545">
    <property type="protein sequence ID" value="PSR84032.1"/>
    <property type="molecule type" value="Genomic_DNA"/>
</dbReference>
<dbReference type="InterPro" id="IPR036866">
    <property type="entry name" value="RibonucZ/Hydroxyglut_hydro"/>
</dbReference>
<keyword evidence="2" id="KW-1185">Reference proteome</keyword>
<reference evidence="1 2" key="1">
    <citation type="submission" date="2018-02" db="EMBL/GenBank/DDBJ databases">
        <title>Genome sequence of the basidiomycete white-rot fungus Phlebia centrifuga.</title>
        <authorList>
            <person name="Granchi Z."/>
            <person name="Peng M."/>
            <person name="de Vries R.P."/>
            <person name="Hilden K."/>
            <person name="Makela M.R."/>
            <person name="Grigoriev I."/>
            <person name="Riley R."/>
        </authorList>
    </citation>
    <scope>NUCLEOTIDE SEQUENCE [LARGE SCALE GENOMIC DNA]</scope>
    <source>
        <strain evidence="1 2">FBCC195</strain>
    </source>
</reference>
<dbReference type="AlphaFoldDB" id="A0A2R6P242"/>
<dbReference type="PANTHER" id="PTHR33835:SF1">
    <property type="entry name" value="METALLO-BETA-LACTAMASE DOMAIN-CONTAINING PROTEIN"/>
    <property type="match status" value="1"/>
</dbReference>
<dbReference type="PANTHER" id="PTHR33835">
    <property type="entry name" value="YALI0C07656P"/>
    <property type="match status" value="1"/>
</dbReference>
<dbReference type="Proteomes" id="UP000186601">
    <property type="component" value="Unassembled WGS sequence"/>
</dbReference>